<dbReference type="Proteomes" id="UP000722125">
    <property type="component" value="Unassembled WGS sequence"/>
</dbReference>
<proteinExistence type="predicted"/>
<keyword evidence="1" id="KW-0812">Transmembrane</keyword>
<dbReference type="RefSeq" id="WP_214347498.1">
    <property type="nucleotide sequence ID" value="NZ_JAHBOH010000001.1"/>
</dbReference>
<organism evidence="2 3">
    <name type="scientific">Cellulomonas fulva</name>
    <dbReference type="NCBI Taxonomy" id="2835530"/>
    <lineage>
        <taxon>Bacteria</taxon>
        <taxon>Bacillati</taxon>
        <taxon>Actinomycetota</taxon>
        <taxon>Actinomycetes</taxon>
        <taxon>Micrococcales</taxon>
        <taxon>Cellulomonadaceae</taxon>
        <taxon>Cellulomonas</taxon>
    </lineage>
</organism>
<gene>
    <name evidence="2" type="ORF">KIN34_04895</name>
</gene>
<name>A0ABS5TWZ8_9CELL</name>
<keyword evidence="1" id="KW-0472">Membrane</keyword>
<reference evidence="2 3" key="1">
    <citation type="submission" date="2021-05" db="EMBL/GenBank/DDBJ databases">
        <title>Description of Cellulomonas sp. DKR-3 sp. nov.</title>
        <authorList>
            <person name="Dahal R.H."/>
            <person name="Chaudhary D.K."/>
        </authorList>
    </citation>
    <scope>NUCLEOTIDE SEQUENCE [LARGE SCALE GENOMIC DNA]</scope>
    <source>
        <strain evidence="2 3">DKR-3</strain>
    </source>
</reference>
<feature type="transmembrane region" description="Helical" evidence="1">
    <location>
        <begin position="160"/>
        <end position="178"/>
    </location>
</feature>
<comment type="caution">
    <text evidence="2">The sequence shown here is derived from an EMBL/GenBank/DDBJ whole genome shotgun (WGS) entry which is preliminary data.</text>
</comment>
<protein>
    <submittedName>
        <fullName evidence="2">Uncharacterized protein</fullName>
    </submittedName>
</protein>
<keyword evidence="3" id="KW-1185">Reference proteome</keyword>
<evidence type="ECO:0000256" key="1">
    <source>
        <dbReference type="SAM" id="Phobius"/>
    </source>
</evidence>
<feature type="transmembrane region" description="Helical" evidence="1">
    <location>
        <begin position="96"/>
        <end position="114"/>
    </location>
</feature>
<evidence type="ECO:0000313" key="2">
    <source>
        <dbReference type="EMBL" id="MBT0993622.1"/>
    </source>
</evidence>
<sequence>MSAWTRVRGGGAPPEAELELDRAVPAAVVHAGTVLLVAAMLLVGWSTARPLGAAAVLVALVLGAVVVLLPRAALAGGALVLVGVEVLVGSPSVPQVLALVLLVHAAVWACSLAARVPRRARVEVGVLVDGAREALPVQVGAQVLALVALLLGGADVVAGDVWRVVGLAAVAGAVLLVLPRLD</sequence>
<keyword evidence="1" id="KW-1133">Transmembrane helix</keyword>
<accession>A0ABS5TWZ8</accession>
<feature type="transmembrane region" description="Helical" evidence="1">
    <location>
        <begin position="55"/>
        <end position="84"/>
    </location>
</feature>
<feature type="transmembrane region" description="Helical" evidence="1">
    <location>
        <begin position="23"/>
        <end position="43"/>
    </location>
</feature>
<dbReference type="EMBL" id="JAHBOH010000001">
    <property type="protein sequence ID" value="MBT0993622.1"/>
    <property type="molecule type" value="Genomic_DNA"/>
</dbReference>
<feature type="transmembrane region" description="Helical" evidence="1">
    <location>
        <begin position="135"/>
        <end position="154"/>
    </location>
</feature>
<evidence type="ECO:0000313" key="3">
    <source>
        <dbReference type="Proteomes" id="UP000722125"/>
    </source>
</evidence>